<dbReference type="EMBL" id="JAVDVQ010000027">
    <property type="protein sequence ID" value="MDR7084626.1"/>
    <property type="molecule type" value="Genomic_DNA"/>
</dbReference>
<evidence type="ECO:0000313" key="3">
    <source>
        <dbReference type="Proteomes" id="UP001252243"/>
    </source>
</evidence>
<name>A0ABU1UHL8_9MICC</name>
<reference evidence="2 3" key="1">
    <citation type="submission" date="2023-07" db="EMBL/GenBank/DDBJ databases">
        <title>Sorghum-associated microbial communities from plants grown in Nebraska, USA.</title>
        <authorList>
            <person name="Schachtman D."/>
        </authorList>
    </citation>
    <scope>NUCLEOTIDE SEQUENCE [LARGE SCALE GENOMIC DNA]</scope>
    <source>
        <strain evidence="2 3">BE167</strain>
    </source>
</reference>
<evidence type="ECO:0000256" key="1">
    <source>
        <dbReference type="SAM" id="MobiDB-lite"/>
    </source>
</evidence>
<dbReference type="Proteomes" id="UP001252243">
    <property type="component" value="Unassembled WGS sequence"/>
</dbReference>
<accession>A0ABU1UHL8</accession>
<comment type="caution">
    <text evidence="2">The sequence shown here is derived from an EMBL/GenBank/DDBJ whole genome shotgun (WGS) entry which is preliminary data.</text>
</comment>
<proteinExistence type="predicted"/>
<feature type="region of interest" description="Disordered" evidence="1">
    <location>
        <begin position="1"/>
        <end position="22"/>
    </location>
</feature>
<keyword evidence="3" id="KW-1185">Reference proteome</keyword>
<feature type="compositionally biased region" description="Polar residues" evidence="1">
    <location>
        <begin position="11"/>
        <end position="20"/>
    </location>
</feature>
<sequence>MPSGVLRVSGATHNSLSGGTLQVPPGKYRVLVEYLNLGSMDDYGVEGDDHYVVTLAKSDK</sequence>
<protein>
    <submittedName>
        <fullName evidence="2">Uncharacterized protein</fullName>
    </submittedName>
</protein>
<gene>
    <name evidence="2" type="ORF">J2X01_003939</name>
</gene>
<organism evidence="2 3">
    <name type="scientific">Arthrobacter ginsengisoli</name>
    <dbReference type="NCBI Taxonomy" id="1356565"/>
    <lineage>
        <taxon>Bacteria</taxon>
        <taxon>Bacillati</taxon>
        <taxon>Actinomycetota</taxon>
        <taxon>Actinomycetes</taxon>
        <taxon>Micrococcales</taxon>
        <taxon>Micrococcaceae</taxon>
        <taxon>Arthrobacter</taxon>
    </lineage>
</organism>
<evidence type="ECO:0000313" key="2">
    <source>
        <dbReference type="EMBL" id="MDR7084626.1"/>
    </source>
</evidence>